<dbReference type="InterPro" id="IPR005835">
    <property type="entry name" value="NTP_transferase_dom"/>
</dbReference>
<evidence type="ECO:0000256" key="6">
    <source>
        <dbReference type="ARBA" id="ARBA00022695"/>
    </source>
</evidence>
<dbReference type="InterPro" id="IPR029044">
    <property type="entry name" value="Nucleotide-diphossugar_trans"/>
</dbReference>
<dbReference type="Proteomes" id="UP000573963">
    <property type="component" value="Unassembled WGS sequence"/>
</dbReference>
<reference evidence="13 16" key="2">
    <citation type="submission" date="2020-04" db="EMBL/GenBank/DDBJ databases">
        <authorList>
            <person name="Hitch T.C.A."/>
            <person name="Wylensek D."/>
            <person name="Clavel T."/>
        </authorList>
    </citation>
    <scope>NUCLEOTIDE SEQUENCE [LARGE SCALE GENOMIC DNA]</scope>
    <source>
        <strain evidence="13 16">Med78_4-601-WT-2</strain>
    </source>
</reference>
<dbReference type="EMBL" id="CP032452">
    <property type="protein sequence ID" value="QEZ68611.1"/>
    <property type="molecule type" value="Genomic_DNA"/>
</dbReference>
<evidence type="ECO:0000256" key="5">
    <source>
        <dbReference type="ARBA" id="ARBA00022679"/>
    </source>
</evidence>
<dbReference type="PANTHER" id="PTHR43532:SF1">
    <property type="entry name" value="GLUCOSE-1-PHOSPHATE THYMIDYLYLTRANSFERASE 1"/>
    <property type="match status" value="1"/>
</dbReference>
<evidence type="ECO:0000256" key="9">
    <source>
        <dbReference type="ARBA" id="ARBA00032492"/>
    </source>
</evidence>
<dbReference type="SUPFAM" id="SSF53448">
    <property type="entry name" value="Nucleotide-diphospho-sugar transferases"/>
    <property type="match status" value="1"/>
</dbReference>
<evidence type="ECO:0000259" key="12">
    <source>
        <dbReference type="Pfam" id="PF00483"/>
    </source>
</evidence>
<evidence type="ECO:0000256" key="3">
    <source>
        <dbReference type="ARBA" id="ARBA00012461"/>
    </source>
</evidence>
<gene>
    <name evidence="14" type="ORF">D4A35_06525</name>
    <name evidence="13" type="ORF">HF875_08720</name>
</gene>
<evidence type="ECO:0000313" key="16">
    <source>
        <dbReference type="Proteomes" id="UP000573963"/>
    </source>
</evidence>
<comment type="cofactor">
    <cofactor evidence="1">
        <name>Mg(2+)</name>
        <dbReference type="ChEBI" id="CHEBI:18420"/>
    </cofactor>
</comment>
<dbReference type="EMBL" id="JABAFD010000004">
    <property type="protein sequence ID" value="NME09603.1"/>
    <property type="molecule type" value="Genomic_DNA"/>
</dbReference>
<protein>
    <recommendedName>
        <fullName evidence="4">Glucose-1-phosphate thymidylyltransferase</fullName>
        <ecNumber evidence="3">2.7.7.24</ecNumber>
    </recommendedName>
    <alternativeName>
        <fullName evidence="10">dTDP-glucose pyrophosphorylase</fullName>
    </alternativeName>
    <alternativeName>
        <fullName evidence="9">dTDP-glucose synthase</fullName>
    </alternativeName>
</protein>
<evidence type="ECO:0000313" key="15">
    <source>
        <dbReference type="Proteomes" id="UP000326961"/>
    </source>
</evidence>
<dbReference type="Pfam" id="PF00483">
    <property type="entry name" value="NTP_transferase"/>
    <property type="match status" value="1"/>
</dbReference>
<evidence type="ECO:0000256" key="4">
    <source>
        <dbReference type="ARBA" id="ARBA00017654"/>
    </source>
</evidence>
<keyword evidence="7" id="KW-0479">Metal-binding</keyword>
<organism evidence="14 15">
    <name type="scientific">Paraclostridium bifermentans</name>
    <name type="common">Clostridium bifermentans</name>
    <dbReference type="NCBI Taxonomy" id="1490"/>
    <lineage>
        <taxon>Bacteria</taxon>
        <taxon>Bacillati</taxon>
        <taxon>Bacillota</taxon>
        <taxon>Clostridia</taxon>
        <taxon>Peptostreptococcales</taxon>
        <taxon>Peptostreptococcaceae</taxon>
        <taxon>Paraclostridium</taxon>
    </lineage>
</organism>
<evidence type="ECO:0000256" key="2">
    <source>
        <dbReference type="ARBA" id="ARBA00010480"/>
    </source>
</evidence>
<evidence type="ECO:0000256" key="8">
    <source>
        <dbReference type="ARBA" id="ARBA00022842"/>
    </source>
</evidence>
<keyword evidence="6" id="KW-0548">Nucleotidyltransferase</keyword>
<dbReference type="GO" id="GO:0046872">
    <property type="term" value="F:metal ion binding"/>
    <property type="evidence" value="ECO:0007669"/>
    <property type="project" value="UniProtKB-KW"/>
</dbReference>
<evidence type="ECO:0000313" key="14">
    <source>
        <dbReference type="EMBL" id="QEZ68611.1"/>
    </source>
</evidence>
<name>A0A5P3XET4_PARBF</name>
<dbReference type="PANTHER" id="PTHR43532">
    <property type="entry name" value="GLUCOSE-1-PHOSPHATE THYMIDYLYLTRANSFERASE"/>
    <property type="match status" value="1"/>
</dbReference>
<comment type="catalytic activity">
    <reaction evidence="11">
        <text>dTTP + alpha-D-glucose 1-phosphate + H(+) = dTDP-alpha-D-glucose + diphosphate</text>
        <dbReference type="Rhea" id="RHEA:15225"/>
        <dbReference type="ChEBI" id="CHEBI:15378"/>
        <dbReference type="ChEBI" id="CHEBI:33019"/>
        <dbReference type="ChEBI" id="CHEBI:37568"/>
        <dbReference type="ChEBI" id="CHEBI:57477"/>
        <dbReference type="ChEBI" id="CHEBI:58601"/>
        <dbReference type="EC" id="2.7.7.24"/>
    </reaction>
</comment>
<dbReference type="Gene3D" id="3.90.550.10">
    <property type="entry name" value="Spore Coat Polysaccharide Biosynthesis Protein SpsA, Chain A"/>
    <property type="match status" value="1"/>
</dbReference>
<dbReference type="AlphaFoldDB" id="A0A5P3XET4"/>
<dbReference type="Proteomes" id="UP000326961">
    <property type="component" value="Chromosome"/>
</dbReference>
<dbReference type="GO" id="GO:0008879">
    <property type="term" value="F:glucose-1-phosphate thymidylyltransferase activity"/>
    <property type="evidence" value="ECO:0007669"/>
    <property type="project" value="UniProtKB-EC"/>
</dbReference>
<keyword evidence="8" id="KW-0460">Magnesium</keyword>
<evidence type="ECO:0000256" key="1">
    <source>
        <dbReference type="ARBA" id="ARBA00001946"/>
    </source>
</evidence>
<sequence>MKGVILAGGNGKRLQPLTVVTNKHLLPVYKKPMIFYPIETLVNAGIKDVLIITSAENIEQFYKLLGKGENWDINIKYEIQRESNGTGGALLCAKDFLGGDDVIVILGDNIVIENIKDYVVDFMNNKNIFDAKILVSEVNNPEKYGVVEVEGKSVTRLVEKPKKPFSNLVNTGIWMFKSEVIQKCENIKLSERNEYEMTDVLSDYSNKGKLSYDKIKGHWSDAGTFEQLYQATMMLRSLEDNDNKEVKRVANYNK</sequence>
<proteinExistence type="inferred from homology"/>
<dbReference type="InterPro" id="IPR005907">
    <property type="entry name" value="G1P_thy_trans_s"/>
</dbReference>
<feature type="domain" description="Nucleotidyl transferase" evidence="12">
    <location>
        <begin position="2"/>
        <end position="235"/>
    </location>
</feature>
<reference evidence="14 15" key="1">
    <citation type="submission" date="2018-09" db="EMBL/GenBank/DDBJ databases">
        <title>A clostridial neurotoxin that targets Anopheles mosquitoes.</title>
        <authorList>
            <person name="Contreras E."/>
            <person name="Masuyer G."/>
            <person name="Qureshi N."/>
            <person name="Chawla S."/>
            <person name="Lim H.L."/>
            <person name="Chen J."/>
            <person name="Stenmark P."/>
            <person name="Gill S."/>
        </authorList>
    </citation>
    <scope>NUCLEOTIDE SEQUENCE [LARGE SCALE GENOMIC DNA]</scope>
    <source>
        <strain evidence="14 15">Cbm</strain>
    </source>
</reference>
<accession>A0A5P3XET4</accession>
<evidence type="ECO:0000256" key="7">
    <source>
        <dbReference type="ARBA" id="ARBA00022723"/>
    </source>
</evidence>
<evidence type="ECO:0000256" key="11">
    <source>
        <dbReference type="ARBA" id="ARBA00049336"/>
    </source>
</evidence>
<dbReference type="RefSeq" id="WP_150886334.1">
    <property type="nucleotide sequence ID" value="NZ_CP032452.1"/>
</dbReference>
<comment type="similarity">
    <text evidence="2">Belongs to the glucose-1-phosphate thymidylyltransferase family.</text>
</comment>
<evidence type="ECO:0000313" key="13">
    <source>
        <dbReference type="EMBL" id="NME09603.1"/>
    </source>
</evidence>
<evidence type="ECO:0000256" key="10">
    <source>
        <dbReference type="ARBA" id="ARBA00032598"/>
    </source>
</evidence>
<dbReference type="EC" id="2.7.7.24" evidence="3"/>
<keyword evidence="5 14" id="KW-0808">Transferase</keyword>